<sequence length="147" mass="17023">MSNDVLKKKAEDFFQTYETKFNEALNDTPDLEVIVRFYSEEFISVNPLVVKTGINNESLKDAMAEAYEYYRSIGTKHMECLDVSITVLDDKHFVAHTKWNSVYEKNGEEISIPFQSNYLLQENDTTFKIFGWITGDEQSLLKENGII</sequence>
<comment type="caution">
    <text evidence="2">The sequence shown here is derived from an EMBL/GenBank/DDBJ whole genome shotgun (WGS) entry which is preliminary data.</text>
</comment>
<dbReference type="AlphaFoldDB" id="A0A4R6U3Y6"/>
<keyword evidence="3" id="KW-1185">Reference proteome</keyword>
<organism evidence="2 3">
    <name type="scientific">Aureibacillus halotolerans</name>
    <dbReference type="NCBI Taxonomy" id="1508390"/>
    <lineage>
        <taxon>Bacteria</taxon>
        <taxon>Bacillati</taxon>
        <taxon>Bacillota</taxon>
        <taxon>Bacilli</taxon>
        <taxon>Bacillales</taxon>
        <taxon>Bacillaceae</taxon>
        <taxon>Aureibacillus</taxon>
    </lineage>
</organism>
<dbReference type="Proteomes" id="UP000295632">
    <property type="component" value="Unassembled WGS sequence"/>
</dbReference>
<reference evidence="2 3" key="1">
    <citation type="submission" date="2019-03" db="EMBL/GenBank/DDBJ databases">
        <title>Genomic Encyclopedia of Type Strains, Phase IV (KMG-IV): sequencing the most valuable type-strain genomes for metagenomic binning, comparative biology and taxonomic classification.</title>
        <authorList>
            <person name="Goeker M."/>
        </authorList>
    </citation>
    <scope>NUCLEOTIDE SEQUENCE [LARGE SCALE GENOMIC DNA]</scope>
    <source>
        <strain evidence="2 3">DSM 28697</strain>
    </source>
</reference>
<accession>A0A4R6U3Y6</accession>
<name>A0A4R6U3Y6_9BACI</name>
<dbReference type="InterPro" id="IPR032710">
    <property type="entry name" value="NTF2-like_dom_sf"/>
</dbReference>
<proteinExistence type="predicted"/>
<feature type="domain" description="DUF6841" evidence="1">
    <location>
        <begin position="10"/>
        <end position="130"/>
    </location>
</feature>
<evidence type="ECO:0000313" key="2">
    <source>
        <dbReference type="EMBL" id="TDQ39145.1"/>
    </source>
</evidence>
<dbReference type="OrthoDB" id="667202at2"/>
<dbReference type="RefSeq" id="WP_133580581.1">
    <property type="nucleotide sequence ID" value="NZ_SNYJ01000008.1"/>
</dbReference>
<gene>
    <name evidence="2" type="ORF">EV213_10892</name>
</gene>
<dbReference type="InterPro" id="IPR049219">
    <property type="entry name" value="DUF6841"/>
</dbReference>
<dbReference type="SUPFAM" id="SSF54427">
    <property type="entry name" value="NTF2-like"/>
    <property type="match status" value="1"/>
</dbReference>
<dbReference type="Pfam" id="PF20795">
    <property type="entry name" value="DUF6841"/>
    <property type="match status" value="1"/>
</dbReference>
<evidence type="ECO:0000313" key="3">
    <source>
        <dbReference type="Proteomes" id="UP000295632"/>
    </source>
</evidence>
<evidence type="ECO:0000259" key="1">
    <source>
        <dbReference type="Pfam" id="PF20795"/>
    </source>
</evidence>
<protein>
    <recommendedName>
        <fullName evidence="1">DUF6841 domain-containing protein</fullName>
    </recommendedName>
</protein>
<dbReference type="EMBL" id="SNYJ01000008">
    <property type="protein sequence ID" value="TDQ39145.1"/>
    <property type="molecule type" value="Genomic_DNA"/>
</dbReference>